<dbReference type="Proteomes" id="UP000555728">
    <property type="component" value="Unassembled WGS sequence"/>
</dbReference>
<gene>
    <name evidence="2" type="ORF">GGD88_003692</name>
</gene>
<dbReference type="EMBL" id="JACIGI010000066">
    <property type="protein sequence ID" value="MBB4287925.1"/>
    <property type="molecule type" value="Genomic_DNA"/>
</dbReference>
<dbReference type="RefSeq" id="WP_184438146.1">
    <property type="nucleotide sequence ID" value="NZ_JACIGI010000066.1"/>
</dbReference>
<accession>A0A7W6WMC6</accession>
<sequence>MSNKKTMIHVVMKFIFIAHLFFNSTVSFSQEFDSGESALNELTRMLAQHKELYSQKIQFFHNNIEDPEAIALITDELLEQLRNLRDAIAPDSSVRVELEGQLEALAAIRSEIQSDKSTLSVAHTREISKTLEIYSATTRERITEIINLYNQIERDIVELESIKLFMTYQVRLSNYSGAAESMESIAEVLEKRISELEQLSLSIEEIQLVLSSD</sequence>
<keyword evidence="1" id="KW-0175">Coiled coil</keyword>
<name>A0A7W6WMC6_9PROT</name>
<dbReference type="AlphaFoldDB" id="A0A7W6WMC6"/>
<organism evidence="2 3">
    <name type="scientific">Roseospira goensis</name>
    <dbReference type="NCBI Taxonomy" id="391922"/>
    <lineage>
        <taxon>Bacteria</taxon>
        <taxon>Pseudomonadati</taxon>
        <taxon>Pseudomonadota</taxon>
        <taxon>Alphaproteobacteria</taxon>
        <taxon>Rhodospirillales</taxon>
        <taxon>Rhodospirillaceae</taxon>
        <taxon>Roseospira</taxon>
    </lineage>
</organism>
<reference evidence="2 3" key="1">
    <citation type="submission" date="2020-08" db="EMBL/GenBank/DDBJ databases">
        <title>Genome sequencing of Purple Non-Sulfur Bacteria from various extreme environments.</title>
        <authorList>
            <person name="Mayer M."/>
        </authorList>
    </citation>
    <scope>NUCLEOTIDE SEQUENCE [LARGE SCALE GENOMIC DNA]</scope>
    <source>
        <strain evidence="2 3">JA135</strain>
    </source>
</reference>
<feature type="coiled-coil region" evidence="1">
    <location>
        <begin position="179"/>
        <end position="206"/>
    </location>
</feature>
<comment type="caution">
    <text evidence="2">The sequence shown here is derived from an EMBL/GenBank/DDBJ whole genome shotgun (WGS) entry which is preliminary data.</text>
</comment>
<evidence type="ECO:0000313" key="2">
    <source>
        <dbReference type="EMBL" id="MBB4287925.1"/>
    </source>
</evidence>
<proteinExistence type="predicted"/>
<evidence type="ECO:0000313" key="3">
    <source>
        <dbReference type="Proteomes" id="UP000555728"/>
    </source>
</evidence>
<protein>
    <submittedName>
        <fullName evidence="2">Uncharacterized protein</fullName>
    </submittedName>
</protein>
<keyword evidence="3" id="KW-1185">Reference proteome</keyword>
<evidence type="ECO:0000256" key="1">
    <source>
        <dbReference type="SAM" id="Coils"/>
    </source>
</evidence>